<comment type="caution">
    <text evidence="3">Lacks conserved residue(s) required for the propagation of feature annotation.</text>
</comment>
<dbReference type="Gene3D" id="3.30.2410.10">
    <property type="entry name" value="Hect, E3 ligase catalytic domain"/>
    <property type="match status" value="1"/>
</dbReference>
<evidence type="ECO:0000256" key="1">
    <source>
        <dbReference type="ARBA" id="ARBA00022679"/>
    </source>
</evidence>
<dbReference type="Proteomes" id="UP000694620">
    <property type="component" value="Chromosome 11"/>
</dbReference>
<proteinExistence type="predicted"/>
<sequence>MHIKKSDSSCPNYFQRFTEGLATLGCLHALQQHPQIFERFMCYSEEKLTAKTLGKLFVVCCNGSKNGEKNKTTLGHWRDYLNNCEGHNGGVSLQDILKFATGLRSLPPAGFQPKPYLKFGSVTNLPQAYTSGNYIILPILSSYEHFKNNMDKGIQNPVRVSYV</sequence>
<dbReference type="Ensembl" id="ENSECRT00000029558.1">
    <property type="protein sequence ID" value="ENSECRP00000028945.1"/>
    <property type="gene ID" value="ENSECRG00000019616.1"/>
</dbReference>
<dbReference type="AlphaFoldDB" id="A0A8C4TB16"/>
<reference evidence="5" key="2">
    <citation type="submission" date="2025-08" db="UniProtKB">
        <authorList>
            <consortium name="Ensembl"/>
        </authorList>
    </citation>
    <scope>IDENTIFICATION</scope>
</reference>
<dbReference type="PROSITE" id="PS50237">
    <property type="entry name" value="HECT"/>
    <property type="match status" value="1"/>
</dbReference>
<feature type="domain" description="HECT" evidence="4">
    <location>
        <begin position="94"/>
        <end position="163"/>
    </location>
</feature>
<reference evidence="5" key="3">
    <citation type="submission" date="2025-09" db="UniProtKB">
        <authorList>
            <consortium name="Ensembl"/>
        </authorList>
    </citation>
    <scope>IDENTIFICATION</scope>
</reference>
<evidence type="ECO:0000313" key="5">
    <source>
        <dbReference type="Ensembl" id="ENSECRP00000028945.1"/>
    </source>
</evidence>
<accession>A0A8C4TB16</accession>
<dbReference type="GeneTree" id="ENSGT00950000182865"/>
<evidence type="ECO:0000256" key="3">
    <source>
        <dbReference type="PROSITE-ProRule" id="PRU00104"/>
    </source>
</evidence>
<dbReference type="Pfam" id="PF00632">
    <property type="entry name" value="HECT"/>
    <property type="match status" value="1"/>
</dbReference>
<dbReference type="GO" id="GO:0004842">
    <property type="term" value="F:ubiquitin-protein transferase activity"/>
    <property type="evidence" value="ECO:0007669"/>
    <property type="project" value="InterPro"/>
</dbReference>
<reference evidence="5" key="1">
    <citation type="submission" date="2021-06" db="EMBL/GenBank/DDBJ databases">
        <authorList>
            <consortium name="Wellcome Sanger Institute Data Sharing"/>
        </authorList>
    </citation>
    <scope>NUCLEOTIDE SEQUENCE [LARGE SCALE GENOMIC DNA]</scope>
</reference>
<dbReference type="InterPro" id="IPR035983">
    <property type="entry name" value="Hect_E3_ubiquitin_ligase"/>
</dbReference>
<keyword evidence="6" id="KW-1185">Reference proteome</keyword>
<protein>
    <submittedName>
        <fullName evidence="5">G2/M phase-specific E3 ubiquitin-protein ligase-like</fullName>
    </submittedName>
</protein>
<keyword evidence="2 3" id="KW-0833">Ubl conjugation pathway</keyword>
<dbReference type="SUPFAM" id="SSF56204">
    <property type="entry name" value="Hect, E3 ligase catalytic domain"/>
    <property type="match status" value="1"/>
</dbReference>
<keyword evidence="1" id="KW-0808">Transferase</keyword>
<name>A0A8C4TB16_ERPCA</name>
<dbReference type="InterPro" id="IPR000569">
    <property type="entry name" value="HECT_dom"/>
</dbReference>
<evidence type="ECO:0000313" key="6">
    <source>
        <dbReference type="Proteomes" id="UP000694620"/>
    </source>
</evidence>
<evidence type="ECO:0000256" key="2">
    <source>
        <dbReference type="ARBA" id="ARBA00022786"/>
    </source>
</evidence>
<evidence type="ECO:0000259" key="4">
    <source>
        <dbReference type="PROSITE" id="PS50237"/>
    </source>
</evidence>
<organism evidence="5 6">
    <name type="scientific">Erpetoichthys calabaricus</name>
    <name type="common">Rope fish</name>
    <name type="synonym">Calamoichthys calabaricus</name>
    <dbReference type="NCBI Taxonomy" id="27687"/>
    <lineage>
        <taxon>Eukaryota</taxon>
        <taxon>Metazoa</taxon>
        <taxon>Chordata</taxon>
        <taxon>Craniata</taxon>
        <taxon>Vertebrata</taxon>
        <taxon>Euteleostomi</taxon>
        <taxon>Actinopterygii</taxon>
        <taxon>Polypteriformes</taxon>
        <taxon>Polypteridae</taxon>
        <taxon>Erpetoichthys</taxon>
    </lineage>
</organism>